<dbReference type="PANTHER" id="PTHR23152">
    <property type="entry name" value="2-OXOGLUTARATE DEHYDROGENASE"/>
    <property type="match status" value="1"/>
</dbReference>
<dbReference type="NCBIfam" id="NF008907">
    <property type="entry name" value="PRK12270.1"/>
    <property type="match status" value="1"/>
</dbReference>
<accession>A0A6J4MTZ7</accession>
<dbReference type="InterPro" id="IPR031717">
    <property type="entry name" value="ODO-1/KGD_C"/>
</dbReference>
<keyword evidence="5 9" id="KW-0560">Oxidoreductase</keyword>
<proteinExistence type="inferred from homology"/>
<dbReference type="GO" id="GO:0006099">
    <property type="term" value="P:tricarboxylic acid cycle"/>
    <property type="evidence" value="ECO:0007669"/>
    <property type="project" value="TreeGrafter"/>
</dbReference>
<comment type="function">
    <text evidence="2">E1 component of the 2-oxoglutarate dehydrogenase (OGDH) complex which catalyzes the decarboxylation of 2-oxoglutarate, the first step in the conversion of 2-oxoglutarate to succinyl-CoA and CO(2).</text>
</comment>
<evidence type="ECO:0000256" key="7">
    <source>
        <dbReference type="SAM" id="MobiDB-lite"/>
    </source>
</evidence>
<dbReference type="AlphaFoldDB" id="A0A6J4MTZ7"/>
<dbReference type="InterPro" id="IPR042179">
    <property type="entry name" value="KGD_C_sf"/>
</dbReference>
<comment type="cofactor">
    <cofactor evidence="1">
        <name>thiamine diphosphate</name>
        <dbReference type="ChEBI" id="CHEBI:58937"/>
    </cofactor>
</comment>
<dbReference type="InterPro" id="IPR029061">
    <property type="entry name" value="THDP-binding"/>
</dbReference>
<evidence type="ECO:0000256" key="5">
    <source>
        <dbReference type="ARBA" id="ARBA00023002"/>
    </source>
</evidence>
<dbReference type="InterPro" id="IPR032106">
    <property type="entry name" value="2-oxogl_dehyd_N"/>
</dbReference>
<feature type="compositionally biased region" description="Basic and acidic residues" evidence="7">
    <location>
        <begin position="510"/>
        <end position="523"/>
    </location>
</feature>
<evidence type="ECO:0000256" key="1">
    <source>
        <dbReference type="ARBA" id="ARBA00001964"/>
    </source>
</evidence>
<dbReference type="NCBIfam" id="TIGR00239">
    <property type="entry name" value="2oxo_dh_E1"/>
    <property type="match status" value="1"/>
</dbReference>
<feature type="region of interest" description="Disordered" evidence="7">
    <location>
        <begin position="510"/>
        <end position="530"/>
    </location>
</feature>
<dbReference type="EC" id="1.2.4.2" evidence="4"/>
<dbReference type="InterPro" id="IPR005475">
    <property type="entry name" value="Transketolase-like_Pyr-bd"/>
</dbReference>
<dbReference type="InterPro" id="IPR001017">
    <property type="entry name" value="DH_E1"/>
</dbReference>
<evidence type="ECO:0000256" key="2">
    <source>
        <dbReference type="ARBA" id="ARBA00003906"/>
    </source>
</evidence>
<dbReference type="Gene3D" id="3.40.50.12470">
    <property type="match status" value="1"/>
</dbReference>
<dbReference type="GO" id="GO:0045252">
    <property type="term" value="C:oxoglutarate dehydrogenase complex"/>
    <property type="evidence" value="ECO:0007669"/>
    <property type="project" value="TreeGrafter"/>
</dbReference>
<comment type="similarity">
    <text evidence="3">Belongs to the alpha-ketoglutarate dehydrogenase family.</text>
</comment>
<name>A0A6J4MTZ7_9BACT</name>
<protein>
    <recommendedName>
        <fullName evidence="4">oxoglutarate dehydrogenase (succinyl-transferring)</fullName>
        <ecNumber evidence="4">1.2.4.2</ecNumber>
    </recommendedName>
</protein>
<dbReference type="Gene3D" id="3.40.50.970">
    <property type="match status" value="1"/>
</dbReference>
<gene>
    <name evidence="9" type="ORF">AVDCRST_MAG68-4972</name>
</gene>
<dbReference type="GO" id="GO:0005829">
    <property type="term" value="C:cytosol"/>
    <property type="evidence" value="ECO:0007669"/>
    <property type="project" value="TreeGrafter"/>
</dbReference>
<dbReference type="EMBL" id="CADCTW010000227">
    <property type="protein sequence ID" value="CAA9367248.1"/>
    <property type="molecule type" value="Genomic_DNA"/>
</dbReference>
<dbReference type="PIRSF" id="PIRSF000157">
    <property type="entry name" value="Oxoglu_dh_E1"/>
    <property type="match status" value="1"/>
</dbReference>
<dbReference type="InterPro" id="IPR011603">
    <property type="entry name" value="2oxoglutarate_DH_E1"/>
</dbReference>
<dbReference type="SMART" id="SM00861">
    <property type="entry name" value="Transket_pyr"/>
    <property type="match status" value="1"/>
</dbReference>
<dbReference type="SUPFAM" id="SSF52518">
    <property type="entry name" value="Thiamin diphosphate-binding fold (THDP-binding)"/>
    <property type="match status" value="2"/>
</dbReference>
<dbReference type="GO" id="GO:0004591">
    <property type="term" value="F:oxoglutarate dehydrogenase (succinyl-transferring) activity"/>
    <property type="evidence" value="ECO:0007669"/>
    <property type="project" value="UniProtKB-EC"/>
</dbReference>
<dbReference type="Pfam" id="PF00676">
    <property type="entry name" value="E1_dh"/>
    <property type="match status" value="1"/>
</dbReference>
<sequence length="943" mass="102628">MADLREFTGPNAAYVLDLYDRFLSDPASVDEGWRGYFASFSPPAEGAAAPAGQPAAPVDVDRIVAARELARSIRARGHTAARLDPLGSEPSVDPALDPAFHGISEADLAALPASVARSAPGGAADALSAVRRPREIYSGPTGYEFLHLPDADERGWLRDAIESGRFNQPLPTERRLALLRRLSQVQGFENFLHRAFFGQKRFSIEGTDTMVPMLDEIIREAAGAGARDVLIGMAHRGRLNVLTHVLGKPYEMMLEAFLSAQHVPGNDDAQNSDESSGDVKYHMGWQDEREVEGAPVRVTLSPNPSHLEFVNPVVVGMARSAQDGTAGPGAPKLDRSAALPVLIHGDAAFPGQGVVPETFNMMALPGYTVGGTLHIIANNQVGFTTNPEQDRSTRYASDLAKGFEVPVVHVNADDAEACVNAARLAHAYRQRFGKDFVIDLVGYRRWGHNEGDEPLFTQPLMYDIISGHPTVRDILAQRLAAEGVVSSDEAAAMLQGVLDELGAILDRIKGGDHRAHGHDEKPSRNGRHSVETAVGAGRLTVLNDAMLGRPDGFTPNPRLERVLQKRRDALGTEGGIDWGHSEALAFASLLQDGTPVRITGQDVERGTFSHRHAVLNDAKTGKKLNVFHQLADARATFEIHNSPLSEMAVMGFEYGYTMADPTALVLWEAQFGDFVNGAQVMIDQYLAASYQKWGKTSGLVLLLPHGYEGQGPEHSSARLERFLQLSAEGNFRVAYCTTSAQYFHLLRRQAALLAHDPRPLVLMSPKSLLRHPLAASRLDQLTAGTFRPVLLDVPEDRAAGITRLVLCSGKVYVDLVGTGDEQRAERAAIPGAERVAIARVEELYPFPEEQLAKEIAAIPGLREIVWTQEEPRNMGAWSFVAPRLQELLPQGVELRYVGRPERASPAEGYAHRHTAEQNRIVRAALSDAPEAAPMRAGLIGKRK</sequence>
<evidence type="ECO:0000256" key="4">
    <source>
        <dbReference type="ARBA" id="ARBA00012280"/>
    </source>
</evidence>
<evidence type="ECO:0000256" key="3">
    <source>
        <dbReference type="ARBA" id="ARBA00006936"/>
    </source>
</evidence>
<dbReference type="Pfam" id="PF16870">
    <property type="entry name" value="OxoGdeHyase_C"/>
    <property type="match status" value="1"/>
</dbReference>
<organism evidence="9">
    <name type="scientific">uncultured Gemmatimonadota bacterium</name>
    <dbReference type="NCBI Taxonomy" id="203437"/>
    <lineage>
        <taxon>Bacteria</taxon>
        <taxon>Pseudomonadati</taxon>
        <taxon>Gemmatimonadota</taxon>
        <taxon>environmental samples</taxon>
    </lineage>
</organism>
<keyword evidence="6" id="KW-0786">Thiamine pyrophosphate</keyword>
<evidence type="ECO:0000256" key="6">
    <source>
        <dbReference type="ARBA" id="ARBA00023052"/>
    </source>
</evidence>
<evidence type="ECO:0000259" key="8">
    <source>
        <dbReference type="SMART" id="SM00861"/>
    </source>
</evidence>
<dbReference type="PANTHER" id="PTHR23152:SF4">
    <property type="entry name" value="2-OXOADIPATE DEHYDROGENASE COMPLEX COMPONENT E1"/>
    <property type="match status" value="1"/>
</dbReference>
<dbReference type="Pfam" id="PF02779">
    <property type="entry name" value="Transket_pyr"/>
    <property type="match status" value="1"/>
</dbReference>
<feature type="domain" description="Transketolase-like pyrimidine-binding" evidence="8">
    <location>
        <begin position="576"/>
        <end position="771"/>
    </location>
</feature>
<dbReference type="Gene3D" id="3.40.50.11610">
    <property type="entry name" value="Multifunctional 2-oxoglutarate metabolism enzyme, C-terminal domain"/>
    <property type="match status" value="1"/>
</dbReference>
<dbReference type="GO" id="GO:0030976">
    <property type="term" value="F:thiamine pyrophosphate binding"/>
    <property type="evidence" value="ECO:0007669"/>
    <property type="project" value="InterPro"/>
</dbReference>
<dbReference type="Gene3D" id="1.10.287.1150">
    <property type="entry name" value="TPP helical domain"/>
    <property type="match status" value="1"/>
</dbReference>
<reference evidence="9" key="1">
    <citation type="submission" date="2020-02" db="EMBL/GenBank/DDBJ databases">
        <authorList>
            <person name="Meier V. D."/>
        </authorList>
    </citation>
    <scope>NUCLEOTIDE SEQUENCE</scope>
    <source>
        <strain evidence="9">AVDCRST_MAG68</strain>
    </source>
</reference>
<dbReference type="NCBIfam" id="NF006914">
    <property type="entry name" value="PRK09404.1"/>
    <property type="match status" value="1"/>
</dbReference>
<evidence type="ECO:0000313" key="9">
    <source>
        <dbReference type="EMBL" id="CAA9367248.1"/>
    </source>
</evidence>
<dbReference type="Pfam" id="PF16078">
    <property type="entry name" value="2-oxogl_dehyd_N"/>
    <property type="match status" value="1"/>
</dbReference>
<dbReference type="FunFam" id="3.40.50.970:FF:000036">
    <property type="entry name" value="2-oxoglutarate dehydrogenase E1 component"/>
    <property type="match status" value="1"/>
</dbReference>
<dbReference type="CDD" id="cd02016">
    <property type="entry name" value="TPP_E1_OGDC_like"/>
    <property type="match status" value="1"/>
</dbReference>